<dbReference type="EMBL" id="JABANO010038313">
    <property type="protein sequence ID" value="KAF4698755.1"/>
    <property type="molecule type" value="Genomic_DNA"/>
</dbReference>
<name>A0A7J6PRP9_PEROL</name>
<proteinExistence type="predicted"/>
<keyword evidence="2" id="KW-1185">Reference proteome</keyword>
<dbReference type="AlphaFoldDB" id="A0A7J6PRP9"/>
<accession>A0A7J6PRP9</accession>
<sequence length="135" mass="15781">MWSRVSRFPLFPGRSRQVTWKERIVYEEELAASKTVSNRTVYESTAGLTNRFHNLIASLNPFDHLADDVKVQFRRPLTEASCRALFDYVENRPPQGYTAGSQWIPKFVEYVIDSLLVKVHREREREGKSLEEFGE</sequence>
<organism evidence="1 2">
    <name type="scientific">Perkinsus olseni</name>
    <name type="common">Perkinsus atlanticus</name>
    <dbReference type="NCBI Taxonomy" id="32597"/>
    <lineage>
        <taxon>Eukaryota</taxon>
        <taxon>Sar</taxon>
        <taxon>Alveolata</taxon>
        <taxon>Perkinsozoa</taxon>
        <taxon>Perkinsea</taxon>
        <taxon>Perkinsida</taxon>
        <taxon>Perkinsidae</taxon>
        <taxon>Perkinsus</taxon>
    </lineage>
</organism>
<dbReference type="Proteomes" id="UP000553632">
    <property type="component" value="Unassembled WGS sequence"/>
</dbReference>
<comment type="caution">
    <text evidence="1">The sequence shown here is derived from an EMBL/GenBank/DDBJ whole genome shotgun (WGS) entry which is preliminary data.</text>
</comment>
<gene>
    <name evidence="1" type="ORF">FOZ63_023120</name>
</gene>
<protein>
    <submittedName>
        <fullName evidence="1">Uncharacterized protein</fullName>
    </submittedName>
</protein>
<evidence type="ECO:0000313" key="2">
    <source>
        <dbReference type="Proteomes" id="UP000553632"/>
    </source>
</evidence>
<evidence type="ECO:0000313" key="1">
    <source>
        <dbReference type="EMBL" id="KAF4698755.1"/>
    </source>
</evidence>
<reference evidence="1 2" key="1">
    <citation type="submission" date="2020-04" db="EMBL/GenBank/DDBJ databases">
        <title>Perkinsus olseni comparative genomics.</title>
        <authorList>
            <person name="Bogema D.R."/>
        </authorList>
    </citation>
    <scope>NUCLEOTIDE SEQUENCE [LARGE SCALE GENOMIC DNA]</scope>
    <source>
        <strain evidence="1 2">ATCC PRA-207</strain>
    </source>
</reference>